<name>A0A0E9MTC6_9SPHN</name>
<evidence type="ECO:0000259" key="1">
    <source>
        <dbReference type="Pfam" id="PF07589"/>
    </source>
</evidence>
<proteinExistence type="predicted"/>
<dbReference type="NCBIfam" id="TIGR02595">
    <property type="entry name" value="PEP_CTERM"/>
    <property type="match status" value="1"/>
</dbReference>
<dbReference type="Proteomes" id="UP000033202">
    <property type="component" value="Unassembled WGS sequence"/>
</dbReference>
<dbReference type="STRING" id="1219043.SCH01S_48_00230"/>
<accession>A0A0E9MTC6</accession>
<sequence length="235" mass="24347">MRVFFARPSKGGQHFVVDSRGRARLSEAGIVGTKAAGLAAACALLAVAPETGPGARLIAAGQSVAKSAADYIRARSPGLRAHADLVKIKHPRAAPHRIVHAAPRPRRPAPALPILAPPPAPVPLLFESAELAPGFVPVIAGPVPVFGERPAVPCCFEGINPPITTAVGGIFLPGGGGPPPPPPSIPEPSTWALMILGFGIVGAAWRRRRVLMRIVRTLPMLCCQRVLLLADVPAG</sequence>
<organism evidence="2 3">
    <name type="scientific">Sphingomonas changbaiensis NBRC 104936</name>
    <dbReference type="NCBI Taxonomy" id="1219043"/>
    <lineage>
        <taxon>Bacteria</taxon>
        <taxon>Pseudomonadati</taxon>
        <taxon>Pseudomonadota</taxon>
        <taxon>Alphaproteobacteria</taxon>
        <taxon>Sphingomonadales</taxon>
        <taxon>Sphingomonadaceae</taxon>
        <taxon>Sphingomonas</taxon>
    </lineage>
</organism>
<dbReference type="AlphaFoldDB" id="A0A0E9MTC6"/>
<feature type="domain" description="Ice-binding protein C-terminal" evidence="1">
    <location>
        <begin position="184"/>
        <end position="208"/>
    </location>
</feature>
<dbReference type="RefSeq" id="WP_046349159.1">
    <property type="nucleotide sequence ID" value="NZ_BBWU01000048.1"/>
</dbReference>
<reference evidence="2 3" key="1">
    <citation type="submission" date="2015-04" db="EMBL/GenBank/DDBJ databases">
        <title>Whole genome shotgun sequence of Sphingomonas changbaiensis NBRC 104936.</title>
        <authorList>
            <person name="Katano-Makiyama Y."/>
            <person name="Hosoyama A."/>
            <person name="Hashimoto M."/>
            <person name="Noguchi M."/>
            <person name="Tsuchikane K."/>
            <person name="Ohji S."/>
            <person name="Yamazoe A."/>
            <person name="Ichikawa N."/>
            <person name="Kimura A."/>
            <person name="Fujita N."/>
        </authorList>
    </citation>
    <scope>NUCLEOTIDE SEQUENCE [LARGE SCALE GENOMIC DNA]</scope>
    <source>
        <strain evidence="2 3">NBRC 104936</strain>
    </source>
</reference>
<dbReference type="InterPro" id="IPR013424">
    <property type="entry name" value="Ice-binding_C"/>
</dbReference>
<dbReference type="Pfam" id="PF07589">
    <property type="entry name" value="PEP-CTERM"/>
    <property type="match status" value="1"/>
</dbReference>
<gene>
    <name evidence="2" type="ORF">SCH01S_48_00230</name>
</gene>
<evidence type="ECO:0000313" key="2">
    <source>
        <dbReference type="EMBL" id="GAO40365.1"/>
    </source>
</evidence>
<comment type="caution">
    <text evidence="2">The sequence shown here is derived from an EMBL/GenBank/DDBJ whole genome shotgun (WGS) entry which is preliminary data.</text>
</comment>
<keyword evidence="3" id="KW-1185">Reference proteome</keyword>
<dbReference type="EMBL" id="BBWU01000048">
    <property type="protein sequence ID" value="GAO40365.1"/>
    <property type="molecule type" value="Genomic_DNA"/>
</dbReference>
<evidence type="ECO:0000313" key="3">
    <source>
        <dbReference type="Proteomes" id="UP000033202"/>
    </source>
</evidence>
<dbReference type="NCBIfam" id="NF035944">
    <property type="entry name" value="PEPxxWA-CTERM"/>
    <property type="match status" value="1"/>
</dbReference>
<protein>
    <recommendedName>
        <fullName evidence="1">Ice-binding protein C-terminal domain-containing protein</fullName>
    </recommendedName>
</protein>
<dbReference type="OrthoDB" id="7572621at2"/>